<dbReference type="InterPro" id="IPR003892">
    <property type="entry name" value="CUE"/>
</dbReference>
<keyword evidence="4" id="KW-1185">Reference proteome</keyword>
<feature type="compositionally biased region" description="Basic and acidic residues" evidence="1">
    <location>
        <begin position="633"/>
        <end position="647"/>
    </location>
</feature>
<reference evidence="3 4" key="1">
    <citation type="journal article" date="2011" name="PLoS Pathog.">
        <title>Endophytic Life Strategies Decoded by Genome and Transcriptome Analyses of the Mutualistic Root Symbiont Piriformospora indica.</title>
        <authorList>
            <person name="Zuccaro A."/>
            <person name="Lahrmann U."/>
            <person name="Guldener U."/>
            <person name="Langen G."/>
            <person name="Pfiffi S."/>
            <person name="Biedenkopf D."/>
            <person name="Wong P."/>
            <person name="Samans B."/>
            <person name="Grimm C."/>
            <person name="Basiewicz M."/>
            <person name="Murat C."/>
            <person name="Martin F."/>
            <person name="Kogel K.H."/>
        </authorList>
    </citation>
    <scope>NUCLEOTIDE SEQUENCE [LARGE SCALE GENOMIC DNA]</scope>
    <source>
        <strain evidence="3 4">DSM 11827</strain>
    </source>
</reference>
<evidence type="ECO:0000256" key="1">
    <source>
        <dbReference type="SAM" id="MobiDB-lite"/>
    </source>
</evidence>
<dbReference type="EMBL" id="CAFZ01001876">
    <property type="protein sequence ID" value="CCA77901.1"/>
    <property type="molecule type" value="Genomic_DNA"/>
</dbReference>
<proteinExistence type="predicted"/>
<dbReference type="SUPFAM" id="SSF54001">
    <property type="entry name" value="Cysteine proteinases"/>
    <property type="match status" value="1"/>
</dbReference>
<dbReference type="Gene3D" id="3.90.70.10">
    <property type="entry name" value="Cysteine proteinases"/>
    <property type="match status" value="1"/>
</dbReference>
<evidence type="ECO:0000259" key="2">
    <source>
        <dbReference type="PROSITE" id="PS51140"/>
    </source>
</evidence>
<feature type="region of interest" description="Disordered" evidence="1">
    <location>
        <begin position="132"/>
        <end position="163"/>
    </location>
</feature>
<dbReference type="Pfam" id="PF02845">
    <property type="entry name" value="CUE"/>
    <property type="match status" value="1"/>
</dbReference>
<sequence length="834" mass="93232">MDMDPTDQINFIKEIAPDASEEVIRAALFKHPKDINAAVEAILSMNTDSLMDVSGPMDENIDPLLGASMADQELWNRGRGALNATDRGRARNNSPIHVEVTGPSPQASSMALVHVPTQNAATESHNYATTTGPVYAGPVYGPHPDPNSYNQYSNSQSRQDDDLSKAISASLQDSMLDAGGNRFVEVPIWGQIRLSPEVPVRLRSHNPDAIALALLIQAFYHVPQIHETMRHMMFGNAVEHPGVINFWDQGIHLYWRCISIMRMSTRAEVILDEISGAQGGIAHLGFKTIKEQVEAYYNRFVMDSVQITRYHLSSMLCSTIWIPPSGAFQSSKFFSEEAAAHESDNGSRSKLPIIPISSNINSPDNDLLYLLHELTWSRKLEDPADVLTFSITHEEGPVPQSSILKSYVPSTSNSGLSRAASAPTQKHRLRFPARIYIDPFLHENSEITSNQRKVRAMLNQAIKELEDKVEKLEGAPERSNLKYMRASIKYFTDLASHNPADPEEVVRKTSLEMIQKVLRAAEAEISRTHELIEERRKEMLTIFDVTALQKHPYDLRVVLMSDGVYGRDHVYSYVKGAHDQWYKVMEESVAKVDEATVLGDATGLHMGAGPFMLIYCKAAPLSSLEDDQQAAVDHAENPNEKDHGDSRAANESKLLEELSQWHPAVRRDILRFNNDFRNNLETSGIVDSDGNIIFKTDTPSTAEQKNMTCEEEAILMTSLWEDPLSKLDNGESVADYDDDAREVVMEDTASSVEAVDIEMEEQAARHGWGTSQKRSTADEWPEWGPSDEARQKWEDALQDGRKSKYWVTEQPSSGPIEVQVTQTVETNHEKAPPA</sequence>
<dbReference type="AlphaFoldDB" id="G4U2R2"/>
<dbReference type="OrthoDB" id="443682at2759"/>
<dbReference type="GO" id="GO:0043130">
    <property type="term" value="F:ubiquitin binding"/>
    <property type="evidence" value="ECO:0007669"/>
    <property type="project" value="InterPro"/>
</dbReference>
<dbReference type="HOGENOM" id="CLU_340426_0_0_1"/>
<feature type="compositionally biased region" description="Polar residues" evidence="1">
    <location>
        <begin position="809"/>
        <end position="825"/>
    </location>
</feature>
<dbReference type="PROSITE" id="PS51140">
    <property type="entry name" value="CUE"/>
    <property type="match status" value="1"/>
</dbReference>
<organism evidence="3 4">
    <name type="scientific">Serendipita indica (strain DSM 11827)</name>
    <name type="common">Root endophyte fungus</name>
    <name type="synonym">Piriformospora indica</name>
    <dbReference type="NCBI Taxonomy" id="1109443"/>
    <lineage>
        <taxon>Eukaryota</taxon>
        <taxon>Fungi</taxon>
        <taxon>Dikarya</taxon>
        <taxon>Basidiomycota</taxon>
        <taxon>Agaricomycotina</taxon>
        <taxon>Agaricomycetes</taxon>
        <taxon>Sebacinales</taxon>
        <taxon>Serendipitaceae</taxon>
        <taxon>Serendipita</taxon>
    </lineage>
</organism>
<dbReference type="InParanoid" id="G4U2R2"/>
<dbReference type="STRING" id="1109443.G4U2R2"/>
<gene>
    <name evidence="3" type="ORF">PIIN_00545</name>
</gene>
<name>G4U2R2_SERID</name>
<dbReference type="eggNOG" id="ENOG502SEG6">
    <property type="taxonomic scope" value="Eukaryota"/>
</dbReference>
<evidence type="ECO:0000313" key="3">
    <source>
        <dbReference type="EMBL" id="CCA77901.1"/>
    </source>
</evidence>
<feature type="region of interest" description="Disordered" evidence="1">
    <location>
        <begin position="763"/>
        <end position="791"/>
    </location>
</feature>
<dbReference type="Proteomes" id="UP000007148">
    <property type="component" value="Unassembled WGS sequence"/>
</dbReference>
<dbReference type="InterPro" id="IPR038765">
    <property type="entry name" value="Papain-like_cys_pep_sf"/>
</dbReference>
<feature type="region of interest" description="Disordered" evidence="1">
    <location>
        <begin position="627"/>
        <end position="647"/>
    </location>
</feature>
<protein>
    <recommendedName>
        <fullName evidence="2">CUE domain-containing protein</fullName>
    </recommendedName>
</protein>
<comment type="caution">
    <text evidence="3">The sequence shown here is derived from an EMBL/GenBank/DDBJ whole genome shotgun (WGS) entry which is preliminary data.</text>
</comment>
<feature type="domain" description="CUE" evidence="2">
    <location>
        <begin position="4"/>
        <end position="47"/>
    </location>
</feature>
<feature type="region of interest" description="Disordered" evidence="1">
    <location>
        <begin position="803"/>
        <end position="834"/>
    </location>
</feature>
<evidence type="ECO:0000313" key="4">
    <source>
        <dbReference type="Proteomes" id="UP000007148"/>
    </source>
</evidence>
<dbReference type="CDD" id="cd14279">
    <property type="entry name" value="CUE"/>
    <property type="match status" value="1"/>
</dbReference>
<accession>G4U2R2</accession>
<feature type="compositionally biased region" description="Low complexity" evidence="1">
    <location>
        <begin position="146"/>
        <end position="157"/>
    </location>
</feature>